<proteinExistence type="predicted"/>
<organism evidence="1 2">
    <name type="scientific">Melastoma candidum</name>
    <dbReference type="NCBI Taxonomy" id="119954"/>
    <lineage>
        <taxon>Eukaryota</taxon>
        <taxon>Viridiplantae</taxon>
        <taxon>Streptophyta</taxon>
        <taxon>Embryophyta</taxon>
        <taxon>Tracheophyta</taxon>
        <taxon>Spermatophyta</taxon>
        <taxon>Magnoliopsida</taxon>
        <taxon>eudicotyledons</taxon>
        <taxon>Gunneridae</taxon>
        <taxon>Pentapetalae</taxon>
        <taxon>rosids</taxon>
        <taxon>malvids</taxon>
        <taxon>Myrtales</taxon>
        <taxon>Melastomataceae</taxon>
        <taxon>Melastomatoideae</taxon>
        <taxon>Melastomateae</taxon>
        <taxon>Melastoma</taxon>
    </lineage>
</organism>
<name>A0ACB9RQZ0_9MYRT</name>
<gene>
    <name evidence="1" type="ORF">MLD38_006456</name>
</gene>
<dbReference type="EMBL" id="CM042882">
    <property type="protein sequence ID" value="KAI4380241.1"/>
    <property type="molecule type" value="Genomic_DNA"/>
</dbReference>
<evidence type="ECO:0000313" key="2">
    <source>
        <dbReference type="Proteomes" id="UP001057402"/>
    </source>
</evidence>
<dbReference type="Proteomes" id="UP001057402">
    <property type="component" value="Chromosome 3"/>
</dbReference>
<reference evidence="2" key="1">
    <citation type="journal article" date="2023" name="Front. Plant Sci.">
        <title>Chromosomal-level genome assembly of Melastoma candidum provides insights into trichome evolution.</title>
        <authorList>
            <person name="Zhong Y."/>
            <person name="Wu W."/>
            <person name="Sun C."/>
            <person name="Zou P."/>
            <person name="Liu Y."/>
            <person name="Dai S."/>
            <person name="Zhou R."/>
        </authorList>
    </citation>
    <scope>NUCLEOTIDE SEQUENCE [LARGE SCALE GENOMIC DNA]</scope>
</reference>
<evidence type="ECO:0000313" key="1">
    <source>
        <dbReference type="EMBL" id="KAI4380241.1"/>
    </source>
</evidence>
<accession>A0ACB9RQZ0</accession>
<comment type="caution">
    <text evidence="1">The sequence shown here is derived from an EMBL/GenBank/DDBJ whole genome shotgun (WGS) entry which is preliminary data.</text>
</comment>
<sequence>MPTMYSPPGPSSSAAELVAGSEDLLRDILHRVPARDLIRLRAVSRRWLYLISDPGFRHRHASVRRDSSAVLLRPSPSSDNHLLILPLSLDLVSRDQGKRERSIGLDLPCARVVQSCNGLLLCCSRPNVGSSQHYYVFNPTTKQYSLLPELGVSRKGSRWAVFGLALAFDPSRSPFYKAVCVRGADASDYSYQIEVYSSKDREWRVCGSPFAAPFDMVFRDGVFWNGAVHWLSPSGGSLFFNVDLESLGEMPKPPDIALDGGERGNRRFRYFGHSGGHLHFFEIYGSTTAQFRVFEMKTDYSGWLLKFEVNLASMIQEFPETVREHHDSFMSTNYYAFSVLLLIQGDSDEEGSSTSVIIHVPGRVLSYNVCTKTIEEIYEIPPHQGNGYGRLHYGWLDAYEFTDTLAIV</sequence>
<protein>
    <submittedName>
        <fullName evidence="1">Uncharacterized protein</fullName>
    </submittedName>
</protein>
<keyword evidence="2" id="KW-1185">Reference proteome</keyword>